<dbReference type="GO" id="GO:0004831">
    <property type="term" value="F:tyrosine-tRNA ligase activity"/>
    <property type="evidence" value="ECO:0007669"/>
    <property type="project" value="UniProtKB-UniRule"/>
</dbReference>
<keyword evidence="5" id="KW-0694">RNA-binding</keyword>
<feature type="domain" description="Tyrosine--tRNA ligase SYY-like C-terminal" evidence="11">
    <location>
        <begin position="358"/>
        <end position="424"/>
    </location>
</feature>
<dbReference type="InterPro" id="IPR002305">
    <property type="entry name" value="aa-tRNA-synth_Ic"/>
</dbReference>
<name>K2FYQ8_9BACT</name>
<dbReference type="Gene3D" id="3.40.50.620">
    <property type="entry name" value="HUPs"/>
    <property type="match status" value="1"/>
</dbReference>
<dbReference type="EC" id="6.1.1.1" evidence="1 9"/>
<proteinExistence type="inferred from homology"/>
<dbReference type="AlphaFoldDB" id="K2FYQ8"/>
<comment type="caution">
    <text evidence="12">The sequence shown here is derived from an EMBL/GenBank/DDBJ whole genome shotgun (WGS) entry which is preliminary data.</text>
</comment>
<evidence type="ECO:0000256" key="10">
    <source>
        <dbReference type="RuleBase" id="RU363036"/>
    </source>
</evidence>
<evidence type="ECO:0000256" key="7">
    <source>
        <dbReference type="ARBA" id="ARBA00023146"/>
    </source>
</evidence>
<gene>
    <name evidence="12" type="ORF">ACD_3C00105G0006</name>
</gene>
<evidence type="ECO:0000256" key="3">
    <source>
        <dbReference type="ARBA" id="ARBA00022741"/>
    </source>
</evidence>
<dbReference type="GO" id="GO:0006437">
    <property type="term" value="P:tyrosyl-tRNA aminoacylation"/>
    <property type="evidence" value="ECO:0007669"/>
    <property type="project" value="UniProtKB-UniRule"/>
</dbReference>
<accession>K2FYQ8</accession>
<comment type="similarity">
    <text evidence="10">Belongs to the class-I aminoacyl-tRNA synthetase family.</text>
</comment>
<keyword evidence="7 10" id="KW-0030">Aminoacyl-tRNA synthetase</keyword>
<evidence type="ECO:0000256" key="6">
    <source>
        <dbReference type="ARBA" id="ARBA00022917"/>
    </source>
</evidence>
<keyword evidence="2 10" id="KW-0436">Ligase</keyword>
<evidence type="ECO:0000256" key="4">
    <source>
        <dbReference type="ARBA" id="ARBA00022840"/>
    </source>
</evidence>
<dbReference type="GO" id="GO:0003723">
    <property type="term" value="F:RNA binding"/>
    <property type="evidence" value="ECO:0007669"/>
    <property type="project" value="UniProtKB-KW"/>
</dbReference>
<protein>
    <recommendedName>
        <fullName evidence="1 9">Tyrosine--tRNA ligase</fullName>
        <ecNumber evidence="1 9">6.1.1.1</ecNumber>
    </recommendedName>
</protein>
<evidence type="ECO:0000256" key="5">
    <source>
        <dbReference type="ARBA" id="ARBA00022884"/>
    </source>
</evidence>
<dbReference type="EMBL" id="AMFJ01000379">
    <property type="protein sequence ID" value="EKE28068.1"/>
    <property type="molecule type" value="Genomic_DNA"/>
</dbReference>
<dbReference type="PANTHER" id="PTHR11766">
    <property type="entry name" value="TYROSYL-TRNA SYNTHETASE"/>
    <property type="match status" value="1"/>
</dbReference>
<dbReference type="Gene3D" id="1.10.240.10">
    <property type="entry name" value="Tyrosyl-Transfer RNA Synthetase"/>
    <property type="match status" value="1"/>
</dbReference>
<dbReference type="NCBIfam" id="TIGR00234">
    <property type="entry name" value="tyrS"/>
    <property type="match status" value="1"/>
</dbReference>
<keyword evidence="6 10" id="KW-0648">Protein biosynthesis</keyword>
<evidence type="ECO:0000256" key="8">
    <source>
        <dbReference type="ARBA" id="ARBA00048248"/>
    </source>
</evidence>
<evidence type="ECO:0000256" key="9">
    <source>
        <dbReference type="NCBIfam" id="TIGR00234"/>
    </source>
</evidence>
<reference evidence="12" key="1">
    <citation type="journal article" date="2012" name="Science">
        <title>Fermentation, hydrogen, and sulfur metabolism in multiple uncultivated bacterial phyla.</title>
        <authorList>
            <person name="Wrighton K.C."/>
            <person name="Thomas B.C."/>
            <person name="Sharon I."/>
            <person name="Miller C.S."/>
            <person name="Castelle C.J."/>
            <person name="VerBerkmoes N.C."/>
            <person name="Wilkins M.J."/>
            <person name="Hettich R.L."/>
            <person name="Lipton M.S."/>
            <person name="Williams K.H."/>
            <person name="Long P.E."/>
            <person name="Banfield J.F."/>
        </authorList>
    </citation>
    <scope>NUCLEOTIDE SEQUENCE [LARGE SCALE GENOMIC DNA]</scope>
</reference>
<keyword evidence="4 10" id="KW-0067">ATP-binding</keyword>
<dbReference type="InterPro" id="IPR002307">
    <property type="entry name" value="Tyr-tRNA-ligase"/>
</dbReference>
<dbReference type="SUPFAM" id="SSF52374">
    <property type="entry name" value="Nucleotidylyl transferase"/>
    <property type="match status" value="1"/>
</dbReference>
<organism evidence="12">
    <name type="scientific">uncultured bacterium</name>
    <name type="common">gcode 4</name>
    <dbReference type="NCBI Taxonomy" id="1234023"/>
    <lineage>
        <taxon>Bacteria</taxon>
        <taxon>environmental samples</taxon>
    </lineage>
</organism>
<evidence type="ECO:0000259" key="11">
    <source>
        <dbReference type="Pfam" id="PF22421"/>
    </source>
</evidence>
<dbReference type="SUPFAM" id="SSF55174">
    <property type="entry name" value="Alpha-L RNA-binding motif"/>
    <property type="match status" value="1"/>
</dbReference>
<dbReference type="GO" id="GO:0005829">
    <property type="term" value="C:cytosol"/>
    <property type="evidence" value="ECO:0007669"/>
    <property type="project" value="TreeGrafter"/>
</dbReference>
<dbReference type="Gene3D" id="3.10.290.10">
    <property type="entry name" value="RNA-binding S4 domain"/>
    <property type="match status" value="1"/>
</dbReference>
<evidence type="ECO:0000256" key="2">
    <source>
        <dbReference type="ARBA" id="ARBA00022598"/>
    </source>
</evidence>
<dbReference type="InterPro" id="IPR054608">
    <property type="entry name" value="SYY-like_C"/>
</dbReference>
<dbReference type="FunFam" id="1.10.240.10:FF:000001">
    <property type="entry name" value="Tyrosine--tRNA ligase"/>
    <property type="match status" value="1"/>
</dbReference>
<keyword evidence="3 10" id="KW-0547">Nucleotide-binding</keyword>
<dbReference type="InterPro" id="IPR014729">
    <property type="entry name" value="Rossmann-like_a/b/a_fold"/>
</dbReference>
<dbReference type="PANTHER" id="PTHR11766:SF0">
    <property type="entry name" value="TYROSINE--TRNA LIGASE, MITOCHONDRIAL"/>
    <property type="match status" value="1"/>
</dbReference>
<comment type="catalytic activity">
    <reaction evidence="8">
        <text>tRNA(Tyr) + L-tyrosine + ATP = L-tyrosyl-tRNA(Tyr) + AMP + diphosphate + H(+)</text>
        <dbReference type="Rhea" id="RHEA:10220"/>
        <dbReference type="Rhea" id="RHEA-COMP:9706"/>
        <dbReference type="Rhea" id="RHEA-COMP:9707"/>
        <dbReference type="ChEBI" id="CHEBI:15378"/>
        <dbReference type="ChEBI" id="CHEBI:30616"/>
        <dbReference type="ChEBI" id="CHEBI:33019"/>
        <dbReference type="ChEBI" id="CHEBI:58315"/>
        <dbReference type="ChEBI" id="CHEBI:78442"/>
        <dbReference type="ChEBI" id="CHEBI:78536"/>
        <dbReference type="ChEBI" id="CHEBI:456215"/>
        <dbReference type="EC" id="6.1.1.1"/>
    </reaction>
</comment>
<dbReference type="Pfam" id="PF22421">
    <property type="entry name" value="SYY_C-terminal"/>
    <property type="match status" value="1"/>
</dbReference>
<dbReference type="InterPro" id="IPR024088">
    <property type="entry name" value="Tyr-tRNA-ligase_bac-type"/>
</dbReference>
<dbReference type="Pfam" id="PF00579">
    <property type="entry name" value="tRNA-synt_1b"/>
    <property type="match status" value="1"/>
</dbReference>
<evidence type="ECO:0000313" key="12">
    <source>
        <dbReference type="EMBL" id="EKE28068.1"/>
    </source>
</evidence>
<dbReference type="InterPro" id="IPR036986">
    <property type="entry name" value="S4_RNA-bd_sf"/>
</dbReference>
<dbReference type="GO" id="GO:0005524">
    <property type="term" value="F:ATP binding"/>
    <property type="evidence" value="ECO:0007669"/>
    <property type="project" value="UniProtKB-KW"/>
</dbReference>
<evidence type="ECO:0000256" key="1">
    <source>
        <dbReference type="ARBA" id="ARBA00013160"/>
    </source>
</evidence>
<sequence>MNLKQELELRWFLHQYTHEELFDLYDKWWEILYWWIDPSADSFQLGNFISLLNALHYVKKWNQLYLIVWWATWMIWNPTGKSAERNFLTTDKVEENAAKIQKQMYTVLENVWKKIWTKLEFKVINNYDFFKDMNVLDFMREVWKYMTVNWMMNKDIVKKRIIDPDQSISYAEFSYMLIMWYDFFKLFTEYGVKLEVWWADEWDGILSWVELVWKKTWKTVYWATNKLITDSTWKKFWKSEGNAIWLDPNKNSPYFVYQYLLNISDEDVDKLLKLLTFMDLEAIAAIVNEHSVKPELRLWQKALASYVTEIIFWKEFAVQAEMISEMLFWSLDKLWTLSSLSKQDLDALAKETGSIPYSLDMQIVDAMISCWFASSKWDARKLIEWGWIFLNEKKVEDISLTITDNDFHNNVSILRKWKKNFKLIIR</sequence>